<keyword evidence="3" id="KW-1185">Reference proteome</keyword>
<keyword evidence="1" id="KW-1133">Transmembrane helix</keyword>
<name>A0A5N6SBE3_ASPPS</name>
<gene>
    <name evidence="2" type="ORF">BDV38DRAFT_262397</name>
</gene>
<evidence type="ECO:0000313" key="3">
    <source>
        <dbReference type="Proteomes" id="UP000325672"/>
    </source>
</evidence>
<dbReference type="AlphaFoldDB" id="A0A5N6SBE3"/>
<organism evidence="2 3">
    <name type="scientific">Aspergillus pseudotamarii</name>
    <dbReference type="NCBI Taxonomy" id="132259"/>
    <lineage>
        <taxon>Eukaryota</taxon>
        <taxon>Fungi</taxon>
        <taxon>Dikarya</taxon>
        <taxon>Ascomycota</taxon>
        <taxon>Pezizomycotina</taxon>
        <taxon>Eurotiomycetes</taxon>
        <taxon>Eurotiomycetidae</taxon>
        <taxon>Eurotiales</taxon>
        <taxon>Aspergillaceae</taxon>
        <taxon>Aspergillus</taxon>
        <taxon>Aspergillus subgen. Circumdati</taxon>
    </lineage>
</organism>
<dbReference type="RefSeq" id="XP_031908101.1">
    <property type="nucleotide sequence ID" value="XM_032056099.1"/>
</dbReference>
<evidence type="ECO:0000256" key="1">
    <source>
        <dbReference type="SAM" id="Phobius"/>
    </source>
</evidence>
<keyword evidence="1" id="KW-0472">Membrane</keyword>
<keyword evidence="1" id="KW-0812">Transmembrane</keyword>
<reference evidence="2 3" key="1">
    <citation type="submission" date="2019-04" db="EMBL/GenBank/DDBJ databases">
        <title>Friends and foes A comparative genomics study of 23 Aspergillus species from section Flavi.</title>
        <authorList>
            <consortium name="DOE Joint Genome Institute"/>
            <person name="Kjaerbolling I."/>
            <person name="Vesth T."/>
            <person name="Frisvad J.C."/>
            <person name="Nybo J.L."/>
            <person name="Theobald S."/>
            <person name="Kildgaard S."/>
            <person name="Isbrandt T."/>
            <person name="Kuo A."/>
            <person name="Sato A."/>
            <person name="Lyhne E.K."/>
            <person name="Kogle M.E."/>
            <person name="Wiebenga A."/>
            <person name="Kun R.S."/>
            <person name="Lubbers R.J."/>
            <person name="Makela M.R."/>
            <person name="Barry K."/>
            <person name="Chovatia M."/>
            <person name="Clum A."/>
            <person name="Daum C."/>
            <person name="Haridas S."/>
            <person name="He G."/>
            <person name="LaButti K."/>
            <person name="Lipzen A."/>
            <person name="Mondo S."/>
            <person name="Riley R."/>
            <person name="Salamov A."/>
            <person name="Simmons B.A."/>
            <person name="Magnuson J.K."/>
            <person name="Henrissat B."/>
            <person name="Mortensen U.H."/>
            <person name="Larsen T.O."/>
            <person name="Devries R.P."/>
            <person name="Grigoriev I.V."/>
            <person name="Machida M."/>
            <person name="Baker S.E."/>
            <person name="Andersen M.R."/>
        </authorList>
    </citation>
    <scope>NUCLEOTIDE SEQUENCE [LARGE SCALE GENOMIC DNA]</scope>
    <source>
        <strain evidence="2 3">CBS 117625</strain>
    </source>
</reference>
<feature type="transmembrane region" description="Helical" evidence="1">
    <location>
        <begin position="20"/>
        <end position="39"/>
    </location>
</feature>
<evidence type="ECO:0000313" key="2">
    <source>
        <dbReference type="EMBL" id="KAE8132038.1"/>
    </source>
</evidence>
<protein>
    <submittedName>
        <fullName evidence="2">Uncharacterized protein</fullName>
    </submittedName>
</protein>
<accession>A0A5N6SBE3</accession>
<proteinExistence type="predicted"/>
<dbReference type="GeneID" id="43640309"/>
<dbReference type="EMBL" id="ML743642">
    <property type="protein sequence ID" value="KAE8132038.1"/>
    <property type="molecule type" value="Genomic_DNA"/>
</dbReference>
<dbReference type="Proteomes" id="UP000325672">
    <property type="component" value="Unassembled WGS sequence"/>
</dbReference>
<sequence length="70" mass="7922">MLHSDLRALQFSEWKAMSDLLMVAMALGPYYIQGPYGIARFTWMEKSRGDCFAARPPEPDTALESLLRAV</sequence>